<feature type="non-terminal residue" evidence="1">
    <location>
        <position position="1"/>
    </location>
</feature>
<reference evidence="1 2" key="1">
    <citation type="journal article" date="2018" name="G3 (Bethesda)">
        <title>Phylogenetic and Phylogenomic Definition of Rhizopus Species.</title>
        <authorList>
            <person name="Gryganskyi A.P."/>
            <person name="Golan J."/>
            <person name="Dolatabadi S."/>
            <person name="Mondo S."/>
            <person name="Robb S."/>
            <person name="Idnurm A."/>
            <person name="Muszewska A."/>
            <person name="Steczkiewicz K."/>
            <person name="Masonjones S."/>
            <person name="Liao H.L."/>
            <person name="Gajdeczka M.T."/>
            <person name="Anike F."/>
            <person name="Vuek A."/>
            <person name="Anishchenko I.M."/>
            <person name="Voigt K."/>
            <person name="de Hoog G.S."/>
            <person name="Smith M.E."/>
            <person name="Heitman J."/>
            <person name="Vilgalys R."/>
            <person name="Stajich J.E."/>
        </authorList>
    </citation>
    <scope>NUCLEOTIDE SEQUENCE [LARGE SCALE GENOMIC DNA]</scope>
    <source>
        <strain evidence="1 2">LSU 92-RS-03</strain>
    </source>
</reference>
<protein>
    <submittedName>
        <fullName evidence="1">Uncharacterized protein</fullName>
    </submittedName>
</protein>
<evidence type="ECO:0000313" key="1">
    <source>
        <dbReference type="EMBL" id="RCH82056.1"/>
    </source>
</evidence>
<proteinExistence type="predicted"/>
<name>A0A367IWQ9_RHIST</name>
<accession>A0A367IWQ9</accession>
<organism evidence="1 2">
    <name type="scientific">Rhizopus stolonifer</name>
    <name type="common">Rhizopus nigricans</name>
    <dbReference type="NCBI Taxonomy" id="4846"/>
    <lineage>
        <taxon>Eukaryota</taxon>
        <taxon>Fungi</taxon>
        <taxon>Fungi incertae sedis</taxon>
        <taxon>Mucoromycota</taxon>
        <taxon>Mucoromycotina</taxon>
        <taxon>Mucoromycetes</taxon>
        <taxon>Mucorales</taxon>
        <taxon>Mucorineae</taxon>
        <taxon>Rhizopodaceae</taxon>
        <taxon>Rhizopus</taxon>
    </lineage>
</organism>
<evidence type="ECO:0000313" key="2">
    <source>
        <dbReference type="Proteomes" id="UP000253551"/>
    </source>
</evidence>
<dbReference type="EMBL" id="PJQM01005252">
    <property type="protein sequence ID" value="RCH82056.1"/>
    <property type="molecule type" value="Genomic_DNA"/>
</dbReference>
<dbReference type="AlphaFoldDB" id="A0A367IWQ9"/>
<gene>
    <name evidence="1" type="ORF">CU098_007563</name>
</gene>
<dbReference type="Proteomes" id="UP000253551">
    <property type="component" value="Unassembled WGS sequence"/>
</dbReference>
<sequence length="87" mass="10126">KLSENCLLNCLYGRIEEKRSSQSRNIKKTSKRLCVSIGGYVDGPRNLVFGPIAQFQRILDSYNNKQDILFVYSHFFKAQCIYQTENK</sequence>
<comment type="caution">
    <text evidence="1">The sequence shown here is derived from an EMBL/GenBank/DDBJ whole genome shotgun (WGS) entry which is preliminary data.</text>
</comment>
<keyword evidence="2" id="KW-1185">Reference proteome</keyword>